<comment type="caution">
    <text evidence="2">The sequence shown here is derived from an EMBL/GenBank/DDBJ whole genome shotgun (WGS) entry which is preliminary data.</text>
</comment>
<sequence>MVRIKGEGSGSRQTSRRLQSITDAKEPVNIFDSSDDEIIGNFSEKKHCIPLPPKKAYLRNQKQSLMMILDPKTCN</sequence>
<evidence type="ECO:0000313" key="3">
    <source>
        <dbReference type="Proteomes" id="UP001291623"/>
    </source>
</evidence>
<reference evidence="2" key="1">
    <citation type="submission" date="2023-12" db="EMBL/GenBank/DDBJ databases">
        <title>Genome assembly of Anisodus tanguticus.</title>
        <authorList>
            <person name="Wang Y.-J."/>
        </authorList>
    </citation>
    <scope>NUCLEOTIDE SEQUENCE</scope>
    <source>
        <strain evidence="2">KB-2021</strain>
        <tissue evidence="2">Leaf</tissue>
    </source>
</reference>
<gene>
    <name evidence="2" type="ORF">RND71_035497</name>
</gene>
<proteinExistence type="predicted"/>
<evidence type="ECO:0000256" key="1">
    <source>
        <dbReference type="SAM" id="MobiDB-lite"/>
    </source>
</evidence>
<dbReference type="EMBL" id="JAVYJV010000019">
    <property type="protein sequence ID" value="KAK4345321.1"/>
    <property type="molecule type" value="Genomic_DNA"/>
</dbReference>
<keyword evidence="3" id="KW-1185">Reference proteome</keyword>
<evidence type="ECO:0000313" key="2">
    <source>
        <dbReference type="EMBL" id="KAK4345321.1"/>
    </source>
</evidence>
<dbReference type="Proteomes" id="UP001291623">
    <property type="component" value="Unassembled WGS sequence"/>
</dbReference>
<feature type="region of interest" description="Disordered" evidence="1">
    <location>
        <begin position="1"/>
        <end position="24"/>
    </location>
</feature>
<dbReference type="AlphaFoldDB" id="A0AAE1R5N0"/>
<name>A0AAE1R5N0_9SOLA</name>
<protein>
    <submittedName>
        <fullName evidence="2">Uncharacterized protein</fullName>
    </submittedName>
</protein>
<organism evidence="2 3">
    <name type="scientific">Anisodus tanguticus</name>
    <dbReference type="NCBI Taxonomy" id="243964"/>
    <lineage>
        <taxon>Eukaryota</taxon>
        <taxon>Viridiplantae</taxon>
        <taxon>Streptophyta</taxon>
        <taxon>Embryophyta</taxon>
        <taxon>Tracheophyta</taxon>
        <taxon>Spermatophyta</taxon>
        <taxon>Magnoliopsida</taxon>
        <taxon>eudicotyledons</taxon>
        <taxon>Gunneridae</taxon>
        <taxon>Pentapetalae</taxon>
        <taxon>asterids</taxon>
        <taxon>lamiids</taxon>
        <taxon>Solanales</taxon>
        <taxon>Solanaceae</taxon>
        <taxon>Solanoideae</taxon>
        <taxon>Hyoscyameae</taxon>
        <taxon>Anisodus</taxon>
    </lineage>
</organism>
<accession>A0AAE1R5N0</accession>
<feature type="compositionally biased region" description="Polar residues" evidence="1">
    <location>
        <begin position="10"/>
        <end position="22"/>
    </location>
</feature>